<dbReference type="EMBL" id="JAEUBE010000487">
    <property type="protein sequence ID" value="KAH3661170.1"/>
    <property type="molecule type" value="Genomic_DNA"/>
</dbReference>
<keyword evidence="2" id="KW-1185">Reference proteome</keyword>
<organism evidence="1 2">
    <name type="scientific">Ogataea philodendri</name>
    <dbReference type="NCBI Taxonomy" id="1378263"/>
    <lineage>
        <taxon>Eukaryota</taxon>
        <taxon>Fungi</taxon>
        <taxon>Dikarya</taxon>
        <taxon>Ascomycota</taxon>
        <taxon>Saccharomycotina</taxon>
        <taxon>Pichiomycetes</taxon>
        <taxon>Pichiales</taxon>
        <taxon>Pichiaceae</taxon>
        <taxon>Ogataea</taxon>
    </lineage>
</organism>
<dbReference type="Proteomes" id="UP000769157">
    <property type="component" value="Unassembled WGS sequence"/>
</dbReference>
<evidence type="ECO:0000313" key="2">
    <source>
        <dbReference type="Proteomes" id="UP000769157"/>
    </source>
</evidence>
<reference evidence="1" key="2">
    <citation type="submission" date="2021-01" db="EMBL/GenBank/DDBJ databases">
        <authorList>
            <person name="Schikora-Tamarit M.A."/>
        </authorList>
    </citation>
    <scope>NUCLEOTIDE SEQUENCE</scope>
    <source>
        <strain evidence="1">CBS6075</strain>
    </source>
</reference>
<gene>
    <name evidence="1" type="ORF">OGAPHI_006577</name>
</gene>
<name>A0A9P8NWR9_9ASCO</name>
<accession>A0A9P8NWR9</accession>
<reference evidence="1" key="1">
    <citation type="journal article" date="2021" name="Open Biol.">
        <title>Shared evolutionary footprints suggest mitochondrial oxidative damage underlies multiple complex I losses in fungi.</title>
        <authorList>
            <person name="Schikora-Tamarit M.A."/>
            <person name="Marcet-Houben M."/>
            <person name="Nosek J."/>
            <person name="Gabaldon T."/>
        </authorList>
    </citation>
    <scope>NUCLEOTIDE SEQUENCE</scope>
    <source>
        <strain evidence="1">CBS6075</strain>
    </source>
</reference>
<evidence type="ECO:0000313" key="1">
    <source>
        <dbReference type="EMBL" id="KAH3661170.1"/>
    </source>
</evidence>
<sequence length="437" mass="48555">MVAKHVSVRQNHLLDRIQLSIVKQKHVGAGVLEVNGKTQVDRLTVSNSVHSFEVISVNIVQQRVVGVDIVHNTKPCEKIRNVRKNVEMKKYSGGWFSSVSRHTSDLNEAPKISFSEPLRISSSWLKVEDGPSSSWSKVPSFWMNGVSLPGATSASLVLFQLFSDFFVGNQSLGADLDEVLWRHVHLHKVWVLASVWQLKVFGSHQKRLENFLRRAHQVNQLTPGVDHGSSLSGVEVRVPDWPCSAGVAGGCSRKSRRVHRALVGSFHQHPHAVVELLQRHGQVLVVGLKKLELVRSRHICASNSRQLVALRDRSFDQQTDELQLLDLEVDLVDNVLQQLASLDVVLHQVQTTGDHGQSSREYVNAISFSLKERQIEASFLDSRVLASNGYKAVTNSADASSSSFSKIDSDSVLSWWICLADSEAVTSELIDVSVFFG</sequence>
<dbReference type="RefSeq" id="XP_046058294.1">
    <property type="nucleotide sequence ID" value="XM_046207877.1"/>
</dbReference>
<comment type="caution">
    <text evidence="1">The sequence shown here is derived from an EMBL/GenBank/DDBJ whole genome shotgun (WGS) entry which is preliminary data.</text>
</comment>
<proteinExistence type="predicted"/>
<protein>
    <submittedName>
        <fullName evidence="1">Uncharacterized protein</fullName>
    </submittedName>
</protein>
<dbReference type="GeneID" id="70238541"/>
<dbReference type="AlphaFoldDB" id="A0A9P8NWR9"/>